<feature type="chain" id="PRO_5015464718" description="Trypsin domain-containing protein" evidence="1">
    <location>
        <begin position="31"/>
        <end position="230"/>
    </location>
</feature>
<dbReference type="OrthoDB" id="4519518at2"/>
<keyword evidence="3" id="KW-1185">Reference proteome</keyword>
<dbReference type="RefSeq" id="WP_077081086.1">
    <property type="nucleotide sequence ID" value="NZ_FUEZ01000004.1"/>
</dbReference>
<evidence type="ECO:0000256" key="1">
    <source>
        <dbReference type="SAM" id="SignalP"/>
    </source>
</evidence>
<reference evidence="2 3" key="1">
    <citation type="submission" date="2017-01" db="EMBL/GenBank/DDBJ databases">
        <authorList>
            <consortium name="Urmite Genomes"/>
        </authorList>
    </citation>
    <scope>NUCLEOTIDE SEQUENCE [LARGE SCALE GENOMIC DNA]</scope>
    <source>
        <strain evidence="2 3">AB215</strain>
    </source>
</reference>
<dbReference type="InterPro" id="IPR043504">
    <property type="entry name" value="Peptidase_S1_PA_chymotrypsin"/>
</dbReference>
<dbReference type="Gene3D" id="2.40.10.10">
    <property type="entry name" value="Trypsin-like serine proteases"/>
    <property type="match status" value="2"/>
</dbReference>
<gene>
    <name evidence="2" type="ORF">MNAB215_4898</name>
</gene>
<evidence type="ECO:0000313" key="2">
    <source>
        <dbReference type="EMBL" id="SPM42678.1"/>
    </source>
</evidence>
<evidence type="ECO:0000313" key="3">
    <source>
        <dbReference type="Proteomes" id="UP000240424"/>
    </source>
</evidence>
<name>A0A2U3PG09_9MYCO</name>
<protein>
    <recommendedName>
        <fullName evidence="4">Trypsin domain-containing protein</fullName>
    </recommendedName>
</protein>
<feature type="signal peptide" evidence="1">
    <location>
        <begin position="1"/>
        <end position="30"/>
    </location>
</feature>
<dbReference type="EMBL" id="FUEZ01000004">
    <property type="protein sequence ID" value="SPM42678.1"/>
    <property type="molecule type" value="Genomic_DNA"/>
</dbReference>
<evidence type="ECO:0008006" key="4">
    <source>
        <dbReference type="Google" id="ProtNLM"/>
    </source>
</evidence>
<accession>A0A2U3PG09</accession>
<keyword evidence="1" id="KW-0732">Signal</keyword>
<dbReference type="AlphaFoldDB" id="A0A2U3PG09"/>
<proteinExistence type="predicted"/>
<organism evidence="2 3">
    <name type="scientific">Mycobacterium numidiamassiliense</name>
    <dbReference type="NCBI Taxonomy" id="1841861"/>
    <lineage>
        <taxon>Bacteria</taxon>
        <taxon>Bacillati</taxon>
        <taxon>Actinomycetota</taxon>
        <taxon>Actinomycetes</taxon>
        <taxon>Mycobacteriales</taxon>
        <taxon>Mycobacteriaceae</taxon>
        <taxon>Mycobacterium</taxon>
    </lineage>
</organism>
<sequence>MLYRLALRVFAVSVAVLAFIPGLPAASAHADPVLVYPGMEILQENRMCTLGYVDPGQKIAYTAGHCRSGPGAVTDVNRNVIGHLATFRDDTPSGATVTTDQVVTDYEAIALDGNIPANNILPGGRALLSSPSSVPHPGEAVCHFGVVTGETCGIVESVNNGWFTMSHGVQSHPGDSGGPVYTAGGGPAQIVGIFNSVWGDLPAAVSWQTTSQQVRQDLGAAAGWRPQTHR</sequence>
<dbReference type="SUPFAM" id="SSF50494">
    <property type="entry name" value="Trypsin-like serine proteases"/>
    <property type="match status" value="1"/>
</dbReference>
<dbReference type="STRING" id="1841861.GCA_900157365_03218"/>
<dbReference type="Proteomes" id="UP000240424">
    <property type="component" value="Unassembled WGS sequence"/>
</dbReference>
<dbReference type="InterPro" id="IPR009003">
    <property type="entry name" value="Peptidase_S1_PA"/>
</dbReference>